<evidence type="ECO:0000313" key="3">
    <source>
        <dbReference type="EMBL" id="QDZ21469.1"/>
    </source>
</evidence>
<evidence type="ECO:0000256" key="1">
    <source>
        <dbReference type="SAM" id="MobiDB-lite"/>
    </source>
</evidence>
<keyword evidence="2" id="KW-0472">Membrane</keyword>
<accession>A0A5B8MLZ8</accession>
<name>A0A5B8MLZ8_9CHLO</name>
<protein>
    <submittedName>
        <fullName evidence="3">Uncharacterized protein</fullName>
    </submittedName>
</protein>
<feature type="transmembrane region" description="Helical" evidence="2">
    <location>
        <begin position="129"/>
        <end position="150"/>
    </location>
</feature>
<dbReference type="EMBL" id="CP031038">
    <property type="protein sequence ID" value="QDZ21469.1"/>
    <property type="molecule type" value="Genomic_DNA"/>
</dbReference>
<dbReference type="OrthoDB" id="10583142at2759"/>
<reference evidence="3 4" key="1">
    <citation type="submission" date="2018-07" db="EMBL/GenBank/DDBJ databases">
        <title>The complete nuclear genome of the prasinophyte Chloropicon primus (CCMP1205).</title>
        <authorList>
            <person name="Pombert J.-F."/>
            <person name="Otis C."/>
            <person name="Turmel M."/>
            <person name="Lemieux C."/>
        </authorList>
    </citation>
    <scope>NUCLEOTIDE SEQUENCE [LARGE SCALE GENOMIC DNA]</scope>
    <source>
        <strain evidence="3 4">CCMP1205</strain>
    </source>
</reference>
<evidence type="ECO:0000256" key="2">
    <source>
        <dbReference type="SAM" id="Phobius"/>
    </source>
</evidence>
<keyword evidence="2" id="KW-0812">Transmembrane</keyword>
<feature type="region of interest" description="Disordered" evidence="1">
    <location>
        <begin position="1"/>
        <end position="66"/>
    </location>
</feature>
<dbReference type="AlphaFoldDB" id="A0A5B8MLZ8"/>
<keyword evidence="4" id="KW-1185">Reference proteome</keyword>
<organism evidence="3 4">
    <name type="scientific">Chloropicon primus</name>
    <dbReference type="NCBI Taxonomy" id="1764295"/>
    <lineage>
        <taxon>Eukaryota</taxon>
        <taxon>Viridiplantae</taxon>
        <taxon>Chlorophyta</taxon>
        <taxon>Chloropicophyceae</taxon>
        <taxon>Chloropicales</taxon>
        <taxon>Chloropicaceae</taxon>
        <taxon>Chloropicon</taxon>
    </lineage>
</organism>
<evidence type="ECO:0000313" key="4">
    <source>
        <dbReference type="Proteomes" id="UP000316726"/>
    </source>
</evidence>
<keyword evidence="2" id="KW-1133">Transmembrane helix</keyword>
<sequence>MRVVPRARASVAPRGAGSGRRCRRAGRQASLREEGGRPRASWIQPLRAKEAEEDVSAEDQKAEEPKLTAGGLAELVGLGMGLPVPAKTTYDPEKKQIVAEFEANNFAQEQKYRDSGYVDEGATFNWLTLLWLPAIGGIGYGIFLTLQALASQAK</sequence>
<dbReference type="Proteomes" id="UP000316726">
    <property type="component" value="Chromosome 5"/>
</dbReference>
<proteinExistence type="predicted"/>
<gene>
    <name evidence="3" type="ORF">A3770_05p39870</name>
</gene>